<dbReference type="InterPro" id="IPR025711">
    <property type="entry name" value="PepSY"/>
</dbReference>
<evidence type="ECO:0000313" key="3">
    <source>
        <dbReference type="EMBL" id="SPP29016.1"/>
    </source>
</evidence>
<evidence type="ECO:0000256" key="1">
    <source>
        <dbReference type="SAM" id="SignalP"/>
    </source>
</evidence>
<keyword evidence="1" id="KW-0732">Signal</keyword>
<dbReference type="PROSITE" id="PS51257">
    <property type="entry name" value="PROKAR_LIPOPROTEIN"/>
    <property type="match status" value="1"/>
</dbReference>
<organism evidence="3 4">
    <name type="scientific">Brochothrix thermosphacta</name>
    <name type="common">Microbacterium thermosphactum</name>
    <dbReference type="NCBI Taxonomy" id="2756"/>
    <lineage>
        <taxon>Bacteria</taxon>
        <taxon>Bacillati</taxon>
        <taxon>Bacillota</taxon>
        <taxon>Bacilli</taxon>
        <taxon>Bacillales</taxon>
        <taxon>Listeriaceae</taxon>
        <taxon>Brochothrix</taxon>
    </lineage>
</organism>
<name>A0A2X0QKD6_BROTH</name>
<feature type="domain" description="PepSY" evidence="2">
    <location>
        <begin position="55"/>
        <end position="111"/>
    </location>
</feature>
<proteinExistence type="predicted"/>
<feature type="signal peptide" evidence="1">
    <location>
        <begin position="1"/>
        <end position="23"/>
    </location>
</feature>
<dbReference type="Pfam" id="PF03413">
    <property type="entry name" value="PepSY"/>
    <property type="match status" value="2"/>
</dbReference>
<dbReference type="AlphaFoldDB" id="A0A2X0QKD6"/>
<sequence length="198" mass="22418">MKRYLLLLVLLTTVLLVACGNNATDKQTGTAKENDSENAVKNTNEEQINNRKFKVTLPKAVDRLKETYSSASLTGVELEKDWGNFVYEVSGVDDERSYKVEINAETGELMSKKAKKLDKEDRGGVEKQQDSFTLDDLMTMDEVMELTLKEAGKGYVTQLTLEKELDFRFYEITVMDGDKESTYKIDAKTGKVLEVEED</sequence>
<dbReference type="RefSeq" id="WP_120487958.1">
    <property type="nucleotide sequence ID" value="NZ_CBCPKC010000005.1"/>
</dbReference>
<evidence type="ECO:0000259" key="2">
    <source>
        <dbReference type="Pfam" id="PF03413"/>
    </source>
</evidence>
<dbReference type="EMBL" id="OUNC01000034">
    <property type="protein sequence ID" value="SPP29016.1"/>
    <property type="molecule type" value="Genomic_DNA"/>
</dbReference>
<gene>
    <name evidence="3" type="ORF">BTBSAS_40040</name>
</gene>
<feature type="chain" id="PRO_5039268953" description="PepSY domain-containing protein" evidence="1">
    <location>
        <begin position="24"/>
        <end position="198"/>
    </location>
</feature>
<dbReference type="Gene3D" id="3.10.450.40">
    <property type="match status" value="2"/>
</dbReference>
<evidence type="ECO:0000313" key="4">
    <source>
        <dbReference type="Proteomes" id="UP000270190"/>
    </source>
</evidence>
<feature type="domain" description="PepSY" evidence="2">
    <location>
        <begin position="139"/>
        <end position="196"/>
    </location>
</feature>
<accession>A0A2X0QKD6</accession>
<dbReference type="Proteomes" id="UP000270190">
    <property type="component" value="Unassembled WGS sequence"/>
</dbReference>
<protein>
    <recommendedName>
        <fullName evidence="2">PepSY domain-containing protein</fullName>
    </recommendedName>
</protein>
<reference evidence="4" key="1">
    <citation type="submission" date="2018-04" db="EMBL/GenBank/DDBJ databases">
        <authorList>
            <person name="Illikoud N."/>
        </authorList>
    </citation>
    <scope>NUCLEOTIDE SEQUENCE [LARGE SCALE GENOMIC DNA]</scope>
</reference>